<organism evidence="2 3">
    <name type="scientific">Vibrio parahaemolyticus</name>
    <dbReference type="NCBI Taxonomy" id="670"/>
    <lineage>
        <taxon>Bacteria</taxon>
        <taxon>Pseudomonadati</taxon>
        <taxon>Pseudomonadota</taxon>
        <taxon>Gammaproteobacteria</taxon>
        <taxon>Vibrionales</taxon>
        <taxon>Vibrionaceae</taxon>
        <taxon>Vibrio</taxon>
    </lineage>
</organism>
<name>A0A227JF52_VIBPH</name>
<dbReference type="Proteomes" id="UP000214596">
    <property type="component" value="Unassembled WGS sequence"/>
</dbReference>
<dbReference type="Pfam" id="PF13730">
    <property type="entry name" value="HTH_36"/>
    <property type="match status" value="1"/>
</dbReference>
<dbReference type="InterPro" id="IPR036390">
    <property type="entry name" value="WH_DNA-bd_sf"/>
</dbReference>
<dbReference type="RefSeq" id="WP_011105775.1">
    <property type="nucleotide sequence ID" value="NZ_NNCV01000157.1"/>
</dbReference>
<evidence type="ECO:0000313" key="2">
    <source>
        <dbReference type="EMBL" id="OXE33608.1"/>
    </source>
</evidence>
<proteinExistence type="predicted"/>
<dbReference type="EMBL" id="NIXT01000254">
    <property type="protein sequence ID" value="OXE33608.1"/>
    <property type="molecule type" value="Genomic_DNA"/>
</dbReference>
<gene>
    <name evidence="2" type="ORF">CA163_06635</name>
</gene>
<comment type="caution">
    <text evidence="2">The sequence shown here is derived from an EMBL/GenBank/DDBJ whole genome shotgun (WGS) entry which is preliminary data.</text>
</comment>
<reference evidence="2 3" key="1">
    <citation type="journal article" date="2017" name="Appl. Environ. Microbiol.">
        <title>Parallel evolution of two clades of a major Atlantic endemic Vibrio parahaemolyticus pathogen lineage by independent acquisition of related pathogenicity islands.</title>
        <authorList>
            <person name="Xu F."/>
            <person name="Gonzalez-Escalona N."/>
            <person name="Drees K.P."/>
            <person name="Sebra R.P."/>
            <person name="Cooper V.S."/>
            <person name="Jones S.H."/>
            <person name="Whistler C.A."/>
        </authorList>
    </citation>
    <scope>NUCLEOTIDE SEQUENCE [LARGE SCALE GENOMIC DNA]</scope>
    <source>
        <strain evidence="2 3">MAVP-3</strain>
    </source>
</reference>
<protein>
    <submittedName>
        <fullName evidence="2">Helix-turn-helix domain-containing protein</fullName>
    </submittedName>
</protein>
<dbReference type="InterPro" id="IPR036388">
    <property type="entry name" value="WH-like_DNA-bd_sf"/>
</dbReference>
<evidence type="ECO:0000256" key="1">
    <source>
        <dbReference type="SAM" id="MobiDB-lite"/>
    </source>
</evidence>
<feature type="compositionally biased region" description="Polar residues" evidence="1">
    <location>
        <begin position="131"/>
        <end position="179"/>
    </location>
</feature>
<feature type="region of interest" description="Disordered" evidence="1">
    <location>
        <begin position="124"/>
        <end position="179"/>
    </location>
</feature>
<dbReference type="AlphaFoldDB" id="A0A227JF52"/>
<accession>A0A227JF52</accession>
<dbReference type="OrthoDB" id="7864318at2"/>
<dbReference type="SUPFAM" id="SSF46785">
    <property type="entry name" value="Winged helix' DNA-binding domain"/>
    <property type="match status" value="1"/>
</dbReference>
<dbReference type="Gene3D" id="1.10.10.10">
    <property type="entry name" value="Winged helix-like DNA-binding domain superfamily/Winged helix DNA-binding domain"/>
    <property type="match status" value="1"/>
</dbReference>
<evidence type="ECO:0000313" key="3">
    <source>
        <dbReference type="Proteomes" id="UP000214596"/>
    </source>
</evidence>
<sequence length="194" mass="21838">MSGYCSTVLLVSFKVHKELSFMSRNQFSITKQIIEANLKKSHGLTVAEQSVLVTLSSYFGKRGNSNTYSCFPSQDRIAEQVGCTRPTVNNALQKLERLRFIRSSYRGTNTSKLYTWLGIPTLEEEETEELSPTNERGDTVSSESQTGNDSDTENSDALASSTVNAVQLQREQHQATSDWWNDFEEELEVSESPF</sequence>